<keyword evidence="5" id="KW-1185">Reference proteome</keyword>
<dbReference type="Pfam" id="PF24086">
    <property type="entry name" value="DUF7371"/>
    <property type="match status" value="1"/>
</dbReference>
<feature type="domain" description="DUF7371" evidence="3">
    <location>
        <begin position="513"/>
        <end position="716"/>
    </location>
</feature>
<feature type="compositionally biased region" description="Low complexity" evidence="1">
    <location>
        <begin position="414"/>
        <end position="424"/>
    </location>
</feature>
<reference evidence="4 5" key="1">
    <citation type="submission" date="2017-04" db="EMBL/GenBank/DDBJ databases">
        <title>Draft genome sequence of Marssonina coronaria NL1: causal agent of apple blotch.</title>
        <authorList>
            <person name="Cheng Q."/>
        </authorList>
    </citation>
    <scope>NUCLEOTIDE SEQUENCE [LARGE SCALE GENOMIC DNA]</scope>
    <source>
        <strain evidence="4 5">NL1</strain>
    </source>
</reference>
<dbReference type="AlphaFoldDB" id="A0A218YT46"/>
<evidence type="ECO:0000313" key="4">
    <source>
        <dbReference type="EMBL" id="OWO97827.1"/>
    </source>
</evidence>
<dbReference type="OrthoDB" id="5385013at2759"/>
<dbReference type="InParanoid" id="A0A218YT46"/>
<dbReference type="InterPro" id="IPR055795">
    <property type="entry name" value="DUF7371"/>
</dbReference>
<dbReference type="EMBL" id="MZNU01000423">
    <property type="protein sequence ID" value="OWO97827.1"/>
    <property type="molecule type" value="Genomic_DNA"/>
</dbReference>
<evidence type="ECO:0000256" key="1">
    <source>
        <dbReference type="SAM" id="MobiDB-lite"/>
    </source>
</evidence>
<sequence>MRLEFLHVAAGIVGLASIAVSALDRPSSNACGISVATIYVTAPQFTTITVHAGRETKTATVYLSAPTGVLPTTTVTHVYTVSSTTTSYVELSSISATAVVSSPVSQEATITSTAYATVTVHKPEKETPPSSSLLAFIVNNGSTFWFGGRTPLSSYVVKTSVVTIMPIGQPHTSTTTLKTTIHITRPRTITQTLYASNHSSKVHVPSYIGTGSSLWSGWNATSTAGGVGLPSVTDLAYPSNSPISFITEETVDIYKTLTLSSVSTYTAKGGFKSVFTPSSFWFSATATASASSTAGSAWAIAFINGETVSWNANGVTQTRTGGSARVPTGAPFVNTTSAQYQSTSAVDGTLGLLTASGYTSSSYLNHSTSAAPGLATSTSSTSDSFIASSKWYGYPLDSTVIDAASSTSAALGSVTSGSSSSALAPENRSASVTPRSQMGVFPSETSGPIENSFNSSSTGNASSYMSVSPTETASSFSTSYTLPSSAIDSSTTTESSSSFVSSALPTAGFCGQVGDFVLDFDDIPPLSVSNGSTYFQPAPLFSPYHKFDFSNGFSVVPPPVDPYLPESKPLLVEFIPNFTVNHTTPASGPNSRQGGFSGEIGNADHGATGCFSFNFYGASFGCDSNGPDCDFTFTGLKYDRESGETNPVTTQQLSVAACPDLKSLDCLLTSVTLDVTFQNLDSVRLNVTVQGEPKIWWVDDIRLGWFDNTCEQGICRDLARIH</sequence>
<dbReference type="Proteomes" id="UP000242519">
    <property type="component" value="Unassembled WGS sequence"/>
</dbReference>
<feature type="compositionally biased region" description="Low complexity" evidence="1">
    <location>
        <begin position="451"/>
        <end position="461"/>
    </location>
</feature>
<protein>
    <recommendedName>
        <fullName evidence="3">DUF7371 domain-containing protein</fullName>
    </recommendedName>
</protein>
<keyword evidence="2" id="KW-0732">Signal</keyword>
<name>A0A218YT46_9HELO</name>
<evidence type="ECO:0000313" key="5">
    <source>
        <dbReference type="Proteomes" id="UP000242519"/>
    </source>
</evidence>
<evidence type="ECO:0000256" key="2">
    <source>
        <dbReference type="SAM" id="SignalP"/>
    </source>
</evidence>
<organism evidence="4 5">
    <name type="scientific">Diplocarpon coronariae</name>
    <dbReference type="NCBI Taxonomy" id="2795749"/>
    <lineage>
        <taxon>Eukaryota</taxon>
        <taxon>Fungi</taxon>
        <taxon>Dikarya</taxon>
        <taxon>Ascomycota</taxon>
        <taxon>Pezizomycotina</taxon>
        <taxon>Leotiomycetes</taxon>
        <taxon>Helotiales</taxon>
        <taxon>Drepanopezizaceae</taxon>
        <taxon>Diplocarpon</taxon>
    </lineage>
</organism>
<accession>A0A218YT46</accession>
<proteinExistence type="predicted"/>
<gene>
    <name evidence="4" type="ORF">B2J93_9412</name>
</gene>
<feature type="region of interest" description="Disordered" evidence="1">
    <location>
        <begin position="414"/>
        <end position="461"/>
    </location>
</feature>
<feature type="signal peptide" evidence="2">
    <location>
        <begin position="1"/>
        <end position="22"/>
    </location>
</feature>
<feature type="chain" id="PRO_5012713596" description="DUF7371 domain-containing protein" evidence="2">
    <location>
        <begin position="23"/>
        <end position="722"/>
    </location>
</feature>
<evidence type="ECO:0000259" key="3">
    <source>
        <dbReference type="Pfam" id="PF24086"/>
    </source>
</evidence>
<comment type="caution">
    <text evidence="4">The sequence shown here is derived from an EMBL/GenBank/DDBJ whole genome shotgun (WGS) entry which is preliminary data.</text>
</comment>